<protein>
    <recommendedName>
        <fullName evidence="1">LexA repressor DNA-binding domain-containing protein</fullName>
    </recommendedName>
</protein>
<evidence type="ECO:0000313" key="3">
    <source>
        <dbReference type="Proteomes" id="UP001571476"/>
    </source>
</evidence>
<dbReference type="InterPro" id="IPR036390">
    <property type="entry name" value="WH_DNA-bd_sf"/>
</dbReference>
<organism evidence="2 3">
    <name type="scientific">Streptomyces aureus</name>
    <dbReference type="NCBI Taxonomy" id="193461"/>
    <lineage>
        <taxon>Bacteria</taxon>
        <taxon>Bacillati</taxon>
        <taxon>Actinomycetota</taxon>
        <taxon>Actinomycetes</taxon>
        <taxon>Kitasatosporales</taxon>
        <taxon>Streptomycetaceae</taxon>
        <taxon>Streptomyces</taxon>
    </lineage>
</organism>
<name>A0ABV4T0V7_9ACTN</name>
<feature type="domain" description="LexA repressor DNA-binding" evidence="1">
    <location>
        <begin position="11"/>
        <end position="58"/>
    </location>
</feature>
<gene>
    <name evidence="2" type="ORF">ACEG43_45890</name>
</gene>
<evidence type="ECO:0000259" key="1">
    <source>
        <dbReference type="Pfam" id="PF01726"/>
    </source>
</evidence>
<proteinExistence type="predicted"/>
<dbReference type="InterPro" id="IPR006199">
    <property type="entry name" value="LexA_DNA-bd_dom"/>
</dbReference>
<dbReference type="InterPro" id="IPR036388">
    <property type="entry name" value="WH-like_DNA-bd_sf"/>
</dbReference>
<dbReference type="RefSeq" id="WP_372567191.1">
    <property type="nucleotide sequence ID" value="NZ_JBGOSP010000058.1"/>
</dbReference>
<reference evidence="2 3" key="1">
    <citation type="submission" date="2024-08" db="EMBL/GenBank/DDBJ databases">
        <title>Genome sequence of Streptomyces aureus CACIA-1.46HGO.</title>
        <authorList>
            <person name="Evangelista-Martinez Z."/>
        </authorList>
    </citation>
    <scope>NUCLEOTIDE SEQUENCE [LARGE SCALE GENOMIC DNA]</scope>
    <source>
        <strain evidence="2 3">CACIA-1.46HGO</strain>
    </source>
</reference>
<sequence length="63" mass="6846">MKCTNTRASYALTERQHRIVGCAREWIAGHGEAPSVRELAAAVGLTSTSSVVYHLRRLPPATP</sequence>
<dbReference type="SUPFAM" id="SSF46785">
    <property type="entry name" value="Winged helix' DNA-binding domain"/>
    <property type="match status" value="1"/>
</dbReference>
<dbReference type="EMBL" id="JBGOSP010000058">
    <property type="protein sequence ID" value="MFA3843368.1"/>
    <property type="molecule type" value="Genomic_DNA"/>
</dbReference>
<keyword evidence="3" id="KW-1185">Reference proteome</keyword>
<dbReference type="Pfam" id="PF01726">
    <property type="entry name" value="LexA_DNA_bind"/>
    <property type="match status" value="1"/>
</dbReference>
<accession>A0ABV4T0V7</accession>
<dbReference type="Gene3D" id="1.10.10.10">
    <property type="entry name" value="Winged helix-like DNA-binding domain superfamily/Winged helix DNA-binding domain"/>
    <property type="match status" value="1"/>
</dbReference>
<evidence type="ECO:0000313" key="2">
    <source>
        <dbReference type="EMBL" id="MFA3843368.1"/>
    </source>
</evidence>
<dbReference type="Proteomes" id="UP001571476">
    <property type="component" value="Unassembled WGS sequence"/>
</dbReference>
<comment type="caution">
    <text evidence="2">The sequence shown here is derived from an EMBL/GenBank/DDBJ whole genome shotgun (WGS) entry which is preliminary data.</text>
</comment>